<evidence type="ECO:0008006" key="4">
    <source>
        <dbReference type="Google" id="ProtNLM"/>
    </source>
</evidence>
<reference evidence="3" key="1">
    <citation type="submission" date="2023-07" db="EMBL/GenBank/DDBJ databases">
        <title>Christiangramia sp. SM2212., a novel bacterium of the family Flavobacteriaceae isolated from the sea sediment.</title>
        <authorList>
            <person name="Wang J."/>
            <person name="Zhang X."/>
        </authorList>
    </citation>
    <scope>NUCLEOTIDE SEQUENCE [LARGE SCALE GENOMIC DNA]</scope>
    <source>
        <strain evidence="3">SM2212</strain>
    </source>
</reference>
<evidence type="ECO:0000313" key="2">
    <source>
        <dbReference type="EMBL" id="MDR5591419.1"/>
    </source>
</evidence>
<sequence length="148" mass="16318">MKRLFVLALSIIVSSCSLDNDTPNTYYELAEIVGNDLPEELVFGETYNVEVDYLLPSECNIFQALDARRGGNTPNERRDIYISVVTSVVTNDGCDPDIPGGAGSSKFSITIDQNEPYTFYFWTGVSGTDPVYNEVIIPVVESETPTES</sequence>
<dbReference type="PROSITE" id="PS51257">
    <property type="entry name" value="PROKAR_LIPOPROTEIN"/>
    <property type="match status" value="1"/>
</dbReference>
<proteinExistence type="predicted"/>
<name>A0ABU1ESN7_9FLAO</name>
<organism evidence="2 3">
    <name type="scientific">Christiangramia sediminicola</name>
    <dbReference type="NCBI Taxonomy" id="3073267"/>
    <lineage>
        <taxon>Bacteria</taxon>
        <taxon>Pseudomonadati</taxon>
        <taxon>Bacteroidota</taxon>
        <taxon>Flavobacteriia</taxon>
        <taxon>Flavobacteriales</taxon>
        <taxon>Flavobacteriaceae</taxon>
        <taxon>Christiangramia</taxon>
    </lineage>
</organism>
<gene>
    <name evidence="2" type="ORF">RE431_12295</name>
</gene>
<keyword evidence="3" id="KW-1185">Reference proteome</keyword>
<dbReference type="EMBL" id="JAVJIU010000004">
    <property type="protein sequence ID" value="MDR5591419.1"/>
    <property type="molecule type" value="Genomic_DNA"/>
</dbReference>
<keyword evidence="1" id="KW-0732">Signal</keyword>
<comment type="caution">
    <text evidence="2">The sequence shown here is derived from an EMBL/GenBank/DDBJ whole genome shotgun (WGS) entry which is preliminary data.</text>
</comment>
<protein>
    <recommendedName>
        <fullName evidence="4">Lipoprotein</fullName>
    </recommendedName>
</protein>
<feature type="signal peptide" evidence="1">
    <location>
        <begin position="1"/>
        <end position="19"/>
    </location>
</feature>
<accession>A0ABU1ESN7</accession>
<feature type="chain" id="PRO_5046353039" description="Lipoprotein" evidence="1">
    <location>
        <begin position="20"/>
        <end position="148"/>
    </location>
</feature>
<evidence type="ECO:0000313" key="3">
    <source>
        <dbReference type="Proteomes" id="UP001257234"/>
    </source>
</evidence>
<evidence type="ECO:0000256" key="1">
    <source>
        <dbReference type="SAM" id="SignalP"/>
    </source>
</evidence>
<dbReference type="RefSeq" id="WP_309562281.1">
    <property type="nucleotide sequence ID" value="NZ_JAVJIU010000004.1"/>
</dbReference>
<dbReference type="Proteomes" id="UP001257234">
    <property type="component" value="Unassembled WGS sequence"/>
</dbReference>